<sequence length="957" mass="104591">MSHLTNKRVSIMAEDSQYGYATSILTSKSPQQAGLIIPNSLTSSTNLIQTSLTNWFQQYYSNLRSHNAELKNLYNFGSSLFAPHATSATSPEFSSFVDNWKLLLSQLQTEIVQNETKLAGFKLEIIGPLRNLFEDDIRFSELVINCKELQEISHDIQKQKPNSEYQWNVKAPQILANFENFKKQEKQVLFNSVLNYFQLGNTAMANTLKSSETSVNTLLSLFNIDTEMKQYLDFLMKCEFKAVTNQYGFQPNQEEGEDSVTDLKKAPAPPKHKRYSGFGTSHSSSNNHHHNELSNGKPSKLKSKVGSIFGRKKNRHSKHSDMNTDLETISSSNSKNMLRNDGRKNSVATTTGTSPLPPIPGASHSTSAGAGLSDGADRSSGAERADRISDANASAGTGSGTIMGAAGAVGAVVGAAGAAAGSIGGSERSSHFGPPPSSASTNDRPLPSIEKQGETMQEPLIPKPAIQQPVVPEEEPNLVRYESQSSDEVSREPKNGTQMNKPLPIPVDKLKKYSFEVGDEAKPLQTSPKVIQHPYNFHNSRSDIFGDDHQIFDSQQPSSTFNDRELPEPTIEVPMVSKSSQDVTGPSPLLQAPLQNNNANPNSSVSAPKPPPARKVAHNPANSQQFSEPAESIHFEPVKSEVMPGSFAVEEEPKEAEESRDKYESSIPKASIAGTGIGGAAPGTGGSILGSSNNHFSPGVTKLTSQNTGNTLLSNHVNEFKHGGNGTKGLNISIAEMLNVSVNDDVLTTGQVLGEIVFNYEGETDEDHHQQPLEIILKREAFDKVMINDLILVETNSSNLYEINPQDILSRTIGGVKYVNEIPEGQLPVTINHVWKFEEKQASLILDLKVQKPLFNVFVYAMVAPNVRTTQCLSRPSGTFSDVKNRILWRFDELKLDQRLLARFMTSGLAKEHEAGIQLRFQIPGFAYNDGKIEALDKSNTHIVKNVASGSYSAHST</sequence>
<organism evidence="3 4">
    <name type="scientific">Scheffersomyces spartinae</name>
    <dbReference type="NCBI Taxonomy" id="45513"/>
    <lineage>
        <taxon>Eukaryota</taxon>
        <taxon>Fungi</taxon>
        <taxon>Dikarya</taxon>
        <taxon>Ascomycota</taxon>
        <taxon>Saccharomycotina</taxon>
        <taxon>Pichiomycetes</taxon>
        <taxon>Debaryomycetaceae</taxon>
        <taxon>Scheffersomyces</taxon>
    </lineage>
</organism>
<dbReference type="Pfam" id="PF10291">
    <property type="entry name" value="muHD"/>
    <property type="match status" value="1"/>
</dbReference>
<dbReference type="Proteomes" id="UP000790833">
    <property type="component" value="Unassembled WGS sequence"/>
</dbReference>
<reference evidence="3" key="1">
    <citation type="submission" date="2021-03" db="EMBL/GenBank/DDBJ databases">
        <authorList>
            <person name="Palmer J.M."/>
        </authorList>
    </citation>
    <scope>NUCLEOTIDE SEQUENCE</scope>
    <source>
        <strain evidence="3">ARV_011</strain>
    </source>
</reference>
<feature type="compositionally biased region" description="Low complexity" evidence="1">
    <location>
        <begin position="586"/>
        <end position="607"/>
    </location>
</feature>
<feature type="region of interest" description="Disordered" evidence="1">
    <location>
        <begin position="250"/>
        <end position="386"/>
    </location>
</feature>
<dbReference type="PROSITE" id="PS51072">
    <property type="entry name" value="MHD"/>
    <property type="match status" value="1"/>
</dbReference>
<evidence type="ECO:0000313" key="4">
    <source>
        <dbReference type="Proteomes" id="UP000790833"/>
    </source>
</evidence>
<accession>A0A9P8AHS9</accession>
<feature type="compositionally biased region" description="Basic and acidic residues" evidence="1">
    <location>
        <begin position="375"/>
        <end position="386"/>
    </location>
</feature>
<feature type="compositionally biased region" description="Basic and acidic residues" evidence="1">
    <location>
        <begin position="540"/>
        <end position="551"/>
    </location>
</feature>
<protein>
    <recommendedName>
        <fullName evidence="2">MHD domain-containing protein</fullName>
    </recommendedName>
</protein>
<evidence type="ECO:0000259" key="2">
    <source>
        <dbReference type="PROSITE" id="PS51072"/>
    </source>
</evidence>
<comment type="caution">
    <text evidence="3">The sequence shown here is derived from an EMBL/GenBank/DDBJ whole genome shotgun (WGS) entry which is preliminary data.</text>
</comment>
<feature type="compositionally biased region" description="Polar residues" evidence="1">
    <location>
        <begin position="552"/>
        <end position="561"/>
    </location>
</feature>
<evidence type="ECO:0000313" key="3">
    <source>
        <dbReference type="EMBL" id="KAG7192464.1"/>
    </source>
</evidence>
<feature type="region of interest" description="Disordered" evidence="1">
    <location>
        <begin position="421"/>
        <end position="506"/>
    </location>
</feature>
<feature type="compositionally biased region" description="Polar residues" evidence="1">
    <location>
        <begin position="323"/>
        <end position="337"/>
    </location>
</feature>
<feature type="domain" description="MHD" evidence="2">
    <location>
        <begin position="727"/>
        <end position="957"/>
    </location>
</feature>
<dbReference type="EMBL" id="JAHMUF010000018">
    <property type="protein sequence ID" value="KAG7192464.1"/>
    <property type="molecule type" value="Genomic_DNA"/>
</dbReference>
<proteinExistence type="predicted"/>
<dbReference type="GeneID" id="66115239"/>
<name>A0A9P8AHS9_9ASCO</name>
<evidence type="ECO:0000256" key="1">
    <source>
        <dbReference type="SAM" id="MobiDB-lite"/>
    </source>
</evidence>
<dbReference type="InterPro" id="IPR018808">
    <property type="entry name" value="Muniscin_C"/>
</dbReference>
<dbReference type="OrthoDB" id="331602at2759"/>
<dbReference type="AlphaFoldDB" id="A0A9P8AHS9"/>
<gene>
    <name evidence="3" type="ORF">KQ657_001865</name>
</gene>
<dbReference type="RefSeq" id="XP_043048014.1">
    <property type="nucleotide sequence ID" value="XM_043192646.1"/>
</dbReference>
<feature type="region of interest" description="Disordered" evidence="1">
    <location>
        <begin position="520"/>
        <end position="663"/>
    </location>
</feature>
<dbReference type="InterPro" id="IPR027267">
    <property type="entry name" value="AH/BAR_dom_sf"/>
</dbReference>
<dbReference type="Gene3D" id="1.20.1270.60">
    <property type="entry name" value="Arfaptin homology (AH) domain/BAR domain"/>
    <property type="match status" value="1"/>
</dbReference>
<keyword evidence="4" id="KW-1185">Reference proteome</keyword>
<dbReference type="InterPro" id="IPR028565">
    <property type="entry name" value="MHD"/>
</dbReference>